<dbReference type="eggNOG" id="KOG2401">
    <property type="taxonomic scope" value="Eukaryota"/>
</dbReference>
<dbReference type="GO" id="GO:0004519">
    <property type="term" value="F:endonuclease activity"/>
    <property type="evidence" value="ECO:0007669"/>
    <property type="project" value="TreeGrafter"/>
</dbReference>
<accession>A0A1Q2ZU29</accession>
<feature type="compositionally biased region" description="Polar residues" evidence="1">
    <location>
        <begin position="218"/>
        <end position="229"/>
    </location>
</feature>
<dbReference type="InterPro" id="IPR003892">
    <property type="entry name" value="CUE"/>
</dbReference>
<comment type="caution">
    <text evidence="4">The sequence shown here is derived from an EMBL/GenBank/DDBJ whole genome shotgun (WGS) entry which is preliminary data.</text>
</comment>
<evidence type="ECO:0000313" key="4">
    <source>
        <dbReference type="EMBL" id="GAV47036.1"/>
    </source>
</evidence>
<evidence type="ECO:0000313" key="5">
    <source>
        <dbReference type="Proteomes" id="UP000187013"/>
    </source>
</evidence>
<gene>
    <name evidence="4" type="ORF">ZYGR_0E00470</name>
</gene>
<dbReference type="GO" id="GO:0043130">
    <property type="term" value="F:ubiquitin binding"/>
    <property type="evidence" value="ECO:0007669"/>
    <property type="project" value="InterPro"/>
</dbReference>
<dbReference type="PROSITE" id="PS50828">
    <property type="entry name" value="SMR"/>
    <property type="match status" value="1"/>
</dbReference>
<feature type="region of interest" description="Disordered" evidence="1">
    <location>
        <begin position="184"/>
        <end position="232"/>
    </location>
</feature>
<dbReference type="InterPro" id="IPR052772">
    <property type="entry name" value="Endo/PolyKinase_Domain-Protein"/>
</dbReference>
<dbReference type="AlphaFoldDB" id="A0A1Q2ZU29"/>
<dbReference type="OrthoDB" id="4080456at2759"/>
<dbReference type="InterPro" id="IPR002625">
    <property type="entry name" value="Smr_dom"/>
</dbReference>
<sequence>MHYYAIIIQSTLYIVLFLNVKYIKFQEAEAVERINMDESVALLVEMFPDKPVDELNSALKSSNGILDDACVMLVSEDSSRENVNPHEQLKSMFPLVHQPTIEKVWHDQNGDFDNTVVELLNHHMLLEENDSRDPEPSPQPESKSTVDIVQEYTGVTSSIARHFSYRSSFNVVKAIVSILDSYREPPQEKKTPAAPLPKHRTGGRVQGPKGAAHADKLASSSTREASPVTQDRPPYVYSIESAEAQELEDAIKSNLNLRSIHPKFLHRALEYYRGDLLKTLQLASLIIEQNGTRYTYKDAHEESYDLSGFTEYKPRGKRRSPRDFNGNSNFSLQDDSYAPIARSMWSNVLTNPRLDFHGFLCPDAIQVLQKCLEKWWKHELDQRELNNQKLSMTQVANVDPLRVITGRGIHSDNGVSKLKTQVRRFLERNQYKFVEETAYFVIVGKKVR</sequence>
<name>A0A1Q2ZU29_ZYGRO</name>
<dbReference type="Proteomes" id="UP000187013">
    <property type="component" value="Unassembled WGS sequence"/>
</dbReference>
<feature type="domain" description="CUE" evidence="3">
    <location>
        <begin position="35"/>
        <end position="78"/>
    </location>
</feature>
<evidence type="ECO:0000259" key="2">
    <source>
        <dbReference type="PROSITE" id="PS50828"/>
    </source>
</evidence>
<dbReference type="EMBL" id="BDGX01000005">
    <property type="protein sequence ID" value="GAV47036.1"/>
    <property type="molecule type" value="Genomic_DNA"/>
</dbReference>
<protein>
    <recommendedName>
        <fullName evidence="6">Smr domain-containing protein</fullName>
    </recommendedName>
</protein>
<dbReference type="CDD" id="cd14279">
    <property type="entry name" value="CUE"/>
    <property type="match status" value="1"/>
</dbReference>
<dbReference type="Gene3D" id="3.30.1370.110">
    <property type="match status" value="1"/>
</dbReference>
<dbReference type="GO" id="GO:0005634">
    <property type="term" value="C:nucleus"/>
    <property type="evidence" value="ECO:0007669"/>
    <property type="project" value="TreeGrafter"/>
</dbReference>
<evidence type="ECO:0000259" key="3">
    <source>
        <dbReference type="PROSITE" id="PS51140"/>
    </source>
</evidence>
<reference evidence="4 5" key="1">
    <citation type="submission" date="2016-08" db="EMBL/GenBank/DDBJ databases">
        <title>Draft genome sequence of allopolyploid Zygosaccharomyces rouxii.</title>
        <authorList>
            <person name="Watanabe J."/>
            <person name="Uehara K."/>
            <person name="Mogi Y."/>
            <person name="Tsukioka Y."/>
        </authorList>
    </citation>
    <scope>NUCLEOTIDE SEQUENCE [LARGE SCALE GENOMIC DNA]</scope>
    <source>
        <strain evidence="4 5">NBRC 110957</strain>
    </source>
</reference>
<feature type="domain" description="Smr" evidence="2">
    <location>
        <begin position="354"/>
        <end position="448"/>
    </location>
</feature>
<dbReference type="InterPro" id="IPR036063">
    <property type="entry name" value="Smr_dom_sf"/>
</dbReference>
<dbReference type="PANTHER" id="PTHR46535">
    <property type="entry name" value="NEDD4-BINDING PROTEIN 2"/>
    <property type="match status" value="1"/>
</dbReference>
<dbReference type="SUPFAM" id="SSF160443">
    <property type="entry name" value="SMR domain-like"/>
    <property type="match status" value="1"/>
</dbReference>
<organism evidence="4 5">
    <name type="scientific">Zygosaccharomyces rouxii</name>
    <dbReference type="NCBI Taxonomy" id="4956"/>
    <lineage>
        <taxon>Eukaryota</taxon>
        <taxon>Fungi</taxon>
        <taxon>Dikarya</taxon>
        <taxon>Ascomycota</taxon>
        <taxon>Saccharomycotina</taxon>
        <taxon>Saccharomycetes</taxon>
        <taxon>Saccharomycetales</taxon>
        <taxon>Saccharomycetaceae</taxon>
        <taxon>Zygosaccharomyces</taxon>
    </lineage>
</organism>
<evidence type="ECO:0008006" key="6">
    <source>
        <dbReference type="Google" id="ProtNLM"/>
    </source>
</evidence>
<proteinExistence type="predicted"/>
<dbReference type="SMART" id="SM00463">
    <property type="entry name" value="SMR"/>
    <property type="match status" value="1"/>
</dbReference>
<feature type="region of interest" description="Disordered" evidence="1">
    <location>
        <begin position="127"/>
        <end position="147"/>
    </location>
</feature>
<dbReference type="PROSITE" id="PS51140">
    <property type="entry name" value="CUE"/>
    <property type="match status" value="1"/>
</dbReference>
<dbReference type="Gene3D" id="1.10.8.10">
    <property type="entry name" value="DNA helicase RuvA subunit, C-terminal domain"/>
    <property type="match status" value="1"/>
</dbReference>
<dbReference type="PANTHER" id="PTHR46535:SF1">
    <property type="entry name" value="NEDD4-BINDING PROTEIN 2"/>
    <property type="match status" value="1"/>
</dbReference>
<evidence type="ECO:0000256" key="1">
    <source>
        <dbReference type="SAM" id="MobiDB-lite"/>
    </source>
</evidence>
<dbReference type="OMA" id="NDDHESK"/>